<keyword evidence="7 9" id="KW-0408">Iron</keyword>
<evidence type="ECO:0000256" key="1">
    <source>
        <dbReference type="ARBA" id="ARBA00004418"/>
    </source>
</evidence>
<dbReference type="InterPro" id="IPR009056">
    <property type="entry name" value="Cyt_c-like_dom"/>
</dbReference>
<feature type="binding site" description="covalent" evidence="8">
    <location>
        <position position="36"/>
    </location>
    <ligand>
        <name>heme c</name>
        <dbReference type="ChEBI" id="CHEBI:61717"/>
        <label>1</label>
    </ligand>
</feature>
<evidence type="ECO:0000256" key="4">
    <source>
        <dbReference type="ARBA" id="ARBA00022723"/>
    </source>
</evidence>
<organism evidence="12 13">
    <name type="scientific">Seongchinamella unica</name>
    <dbReference type="NCBI Taxonomy" id="2547392"/>
    <lineage>
        <taxon>Bacteria</taxon>
        <taxon>Pseudomonadati</taxon>
        <taxon>Pseudomonadota</taxon>
        <taxon>Gammaproteobacteria</taxon>
        <taxon>Cellvibrionales</taxon>
        <taxon>Halieaceae</taxon>
        <taxon>Seongchinamella</taxon>
    </lineage>
</organism>
<dbReference type="PROSITE" id="PS51007">
    <property type="entry name" value="CYTC"/>
    <property type="match status" value="2"/>
</dbReference>
<gene>
    <name evidence="12" type="ORF">E2F43_04550</name>
</gene>
<comment type="subcellular location">
    <subcellularLocation>
        <location evidence="1">Periplasm</location>
    </subcellularLocation>
</comment>
<feature type="binding site" description="axial binding residue" evidence="9">
    <location>
        <position position="40"/>
    </location>
    <ligand>
        <name>heme c</name>
        <dbReference type="ChEBI" id="CHEBI:61717"/>
        <label>1</label>
    </ligand>
    <ligandPart>
        <name>Fe</name>
        <dbReference type="ChEBI" id="CHEBI:18248"/>
    </ligandPart>
</feature>
<keyword evidence="6" id="KW-0249">Electron transport</keyword>
<dbReference type="GO" id="GO:0009055">
    <property type="term" value="F:electron transfer activity"/>
    <property type="evidence" value="ECO:0007669"/>
    <property type="project" value="InterPro"/>
</dbReference>
<dbReference type="PANTHER" id="PTHR33751">
    <property type="entry name" value="CBB3-TYPE CYTOCHROME C OXIDASE SUBUNIT FIXP"/>
    <property type="match status" value="1"/>
</dbReference>
<proteinExistence type="predicted"/>
<dbReference type="Proteomes" id="UP000295554">
    <property type="component" value="Unassembled WGS sequence"/>
</dbReference>
<evidence type="ECO:0000256" key="10">
    <source>
        <dbReference type="SAM" id="SignalP"/>
    </source>
</evidence>
<keyword evidence="5" id="KW-0574">Periplasm</keyword>
<evidence type="ECO:0000256" key="2">
    <source>
        <dbReference type="ARBA" id="ARBA00022448"/>
    </source>
</evidence>
<dbReference type="PIRSF" id="PIRSF000005">
    <property type="entry name" value="Cytochrome_c4"/>
    <property type="match status" value="1"/>
</dbReference>
<dbReference type="InterPro" id="IPR050597">
    <property type="entry name" value="Cytochrome_c_Oxidase_Subunit"/>
</dbReference>
<dbReference type="EMBL" id="SMSE01000001">
    <property type="protein sequence ID" value="TDG15505.1"/>
    <property type="molecule type" value="Genomic_DNA"/>
</dbReference>
<keyword evidence="13" id="KW-1185">Reference proteome</keyword>
<dbReference type="RefSeq" id="WP_133210028.1">
    <property type="nucleotide sequence ID" value="NZ_SMSE01000001.1"/>
</dbReference>
<evidence type="ECO:0000256" key="5">
    <source>
        <dbReference type="ARBA" id="ARBA00022764"/>
    </source>
</evidence>
<name>A0A4V2ZXM1_9GAMM</name>
<dbReference type="AlphaFoldDB" id="A0A4V2ZXM1"/>
<dbReference type="GO" id="GO:0042597">
    <property type="term" value="C:periplasmic space"/>
    <property type="evidence" value="ECO:0007669"/>
    <property type="project" value="UniProtKB-SubCell"/>
</dbReference>
<feature type="chain" id="PRO_5020395418" evidence="10">
    <location>
        <begin position="24"/>
        <end position="210"/>
    </location>
</feature>
<feature type="binding site" description="axial binding residue" evidence="9">
    <location>
        <position position="185"/>
    </location>
    <ligand>
        <name>heme c</name>
        <dbReference type="ChEBI" id="CHEBI:61717"/>
        <label>2</label>
    </ligand>
    <ligandPart>
        <name>Fe</name>
        <dbReference type="ChEBI" id="CHEBI:18248"/>
    </ligandPart>
</feature>
<feature type="signal peptide" evidence="10">
    <location>
        <begin position="1"/>
        <end position="23"/>
    </location>
</feature>
<dbReference type="GO" id="GO:0020037">
    <property type="term" value="F:heme binding"/>
    <property type="evidence" value="ECO:0007669"/>
    <property type="project" value="InterPro"/>
</dbReference>
<feature type="domain" description="Cytochrome c" evidence="11">
    <location>
        <begin position="121"/>
        <end position="209"/>
    </location>
</feature>
<feature type="binding site" description="axial binding residue" evidence="9">
    <location>
        <position position="138"/>
    </location>
    <ligand>
        <name>heme c</name>
        <dbReference type="ChEBI" id="CHEBI:61717"/>
        <label>2</label>
    </ligand>
    <ligandPart>
        <name>Fe</name>
        <dbReference type="ChEBI" id="CHEBI:18248"/>
    </ligandPart>
</feature>
<feature type="binding site" description="covalent" evidence="8">
    <location>
        <position position="134"/>
    </location>
    <ligand>
        <name>heme c</name>
        <dbReference type="ChEBI" id="CHEBI:61717"/>
        <label>2</label>
    </ligand>
</feature>
<dbReference type="Gene3D" id="1.10.760.10">
    <property type="entry name" value="Cytochrome c-like domain"/>
    <property type="match status" value="2"/>
</dbReference>
<comment type="caution">
    <text evidence="12">The sequence shown here is derived from an EMBL/GenBank/DDBJ whole genome shotgun (WGS) entry which is preliminary data.</text>
</comment>
<dbReference type="OrthoDB" id="9773456at2"/>
<feature type="binding site" description="axial binding residue" evidence="9">
    <location>
        <position position="87"/>
    </location>
    <ligand>
        <name>heme c</name>
        <dbReference type="ChEBI" id="CHEBI:61717"/>
        <label>1</label>
    </ligand>
    <ligandPart>
        <name>Fe</name>
        <dbReference type="ChEBI" id="CHEBI:18248"/>
    </ligandPart>
</feature>
<feature type="binding site" description="covalent" evidence="8">
    <location>
        <position position="39"/>
    </location>
    <ligand>
        <name>heme c</name>
        <dbReference type="ChEBI" id="CHEBI:61717"/>
        <label>1</label>
    </ligand>
</feature>
<accession>A0A4V2ZXM1</accession>
<dbReference type="InterPro" id="IPR036909">
    <property type="entry name" value="Cyt_c-like_dom_sf"/>
</dbReference>
<sequence length="210" mass="21924">MKNCMKTALVLAGLVTAALPGFAQEVEAGKGLFTTCVACHGENAEGNKALNAPRLNHLEPVYIAAQLDKFRGGIRGGDGASASARQMAPMAAVLADEQAVQDVAAYIASLDSEPSAATIEGDTVMGADYYNQFCGACHGAAAQGNLSLNSPRLAGGDDWYLEAQLLAFRAGQRGADPRDTTGRQMRAMAVILPDEQAVKDVVAFLHGLEQ</sequence>
<evidence type="ECO:0000256" key="7">
    <source>
        <dbReference type="ARBA" id="ARBA00023004"/>
    </source>
</evidence>
<dbReference type="PANTHER" id="PTHR33751:SF9">
    <property type="entry name" value="CYTOCHROME C4"/>
    <property type="match status" value="1"/>
</dbReference>
<evidence type="ECO:0000259" key="11">
    <source>
        <dbReference type="PROSITE" id="PS51007"/>
    </source>
</evidence>
<evidence type="ECO:0000313" key="12">
    <source>
        <dbReference type="EMBL" id="TDG15505.1"/>
    </source>
</evidence>
<dbReference type="Pfam" id="PF00034">
    <property type="entry name" value="Cytochrom_C"/>
    <property type="match status" value="2"/>
</dbReference>
<evidence type="ECO:0000256" key="8">
    <source>
        <dbReference type="PIRSR" id="PIRSR000005-1"/>
    </source>
</evidence>
<keyword evidence="3 8" id="KW-0349">Heme</keyword>
<feature type="domain" description="Cytochrome c" evidence="11">
    <location>
        <begin position="24"/>
        <end position="111"/>
    </location>
</feature>
<keyword evidence="4 9" id="KW-0479">Metal-binding</keyword>
<protein>
    <submittedName>
        <fullName evidence="12">C-type cytochrome</fullName>
    </submittedName>
</protein>
<evidence type="ECO:0000256" key="9">
    <source>
        <dbReference type="PIRSR" id="PIRSR000005-2"/>
    </source>
</evidence>
<evidence type="ECO:0000313" key="13">
    <source>
        <dbReference type="Proteomes" id="UP000295554"/>
    </source>
</evidence>
<dbReference type="InterPro" id="IPR024167">
    <property type="entry name" value="Cytochrome_c4-like"/>
</dbReference>
<comment type="PTM">
    <text evidence="8">Binds 2 heme c groups covalently per subunit.</text>
</comment>
<feature type="binding site" description="covalent" evidence="8">
    <location>
        <position position="137"/>
    </location>
    <ligand>
        <name>heme c</name>
        <dbReference type="ChEBI" id="CHEBI:61717"/>
        <label>2</label>
    </ligand>
</feature>
<keyword evidence="10" id="KW-0732">Signal</keyword>
<reference evidence="12 13" key="1">
    <citation type="submission" date="2019-03" db="EMBL/GenBank/DDBJ databases">
        <title>Seongchinamella monodicae gen. nov., sp. nov., a novel member of the Gammaproteobacteria isolated from a tidal mudflat of beach.</title>
        <authorList>
            <person name="Yang H.G."/>
            <person name="Kang J.W."/>
            <person name="Lee S.D."/>
        </authorList>
    </citation>
    <scope>NUCLEOTIDE SEQUENCE [LARGE SCALE GENOMIC DNA]</scope>
    <source>
        <strain evidence="12 13">GH4-78</strain>
    </source>
</reference>
<evidence type="ECO:0000256" key="6">
    <source>
        <dbReference type="ARBA" id="ARBA00022982"/>
    </source>
</evidence>
<keyword evidence="2" id="KW-0813">Transport</keyword>
<dbReference type="SUPFAM" id="SSF46626">
    <property type="entry name" value="Cytochrome c"/>
    <property type="match status" value="2"/>
</dbReference>
<evidence type="ECO:0000256" key="3">
    <source>
        <dbReference type="ARBA" id="ARBA00022617"/>
    </source>
</evidence>
<dbReference type="GO" id="GO:0005506">
    <property type="term" value="F:iron ion binding"/>
    <property type="evidence" value="ECO:0007669"/>
    <property type="project" value="InterPro"/>
</dbReference>